<feature type="transmembrane region" description="Helical" evidence="1">
    <location>
        <begin position="98"/>
        <end position="116"/>
    </location>
</feature>
<feature type="transmembrane region" description="Helical" evidence="1">
    <location>
        <begin position="35"/>
        <end position="56"/>
    </location>
</feature>
<comment type="caution">
    <text evidence="3">The sequence shown here is derived from an EMBL/GenBank/DDBJ whole genome shotgun (WGS) entry which is preliminary data.</text>
</comment>
<evidence type="ECO:0000259" key="2">
    <source>
        <dbReference type="Pfam" id="PF00892"/>
    </source>
</evidence>
<feature type="transmembrane region" description="Helical" evidence="1">
    <location>
        <begin position="211"/>
        <end position="234"/>
    </location>
</feature>
<proteinExistence type="predicted"/>
<keyword evidence="1" id="KW-0812">Transmembrane</keyword>
<evidence type="ECO:0000313" key="4">
    <source>
        <dbReference type="Proteomes" id="UP001216253"/>
    </source>
</evidence>
<dbReference type="EMBL" id="JARESE010000010">
    <property type="protein sequence ID" value="MDE8650745.1"/>
    <property type="molecule type" value="Genomic_DNA"/>
</dbReference>
<protein>
    <submittedName>
        <fullName evidence="3">DMT family transporter</fullName>
    </submittedName>
</protein>
<feature type="transmembrane region" description="Helical" evidence="1">
    <location>
        <begin position="241"/>
        <end position="261"/>
    </location>
</feature>
<keyword evidence="1" id="KW-1133">Transmembrane helix</keyword>
<evidence type="ECO:0000313" key="3">
    <source>
        <dbReference type="EMBL" id="MDE8650745.1"/>
    </source>
</evidence>
<keyword evidence="1" id="KW-0472">Membrane</keyword>
<dbReference type="PANTHER" id="PTHR22911">
    <property type="entry name" value="ACYL-MALONYL CONDENSING ENZYME-RELATED"/>
    <property type="match status" value="1"/>
</dbReference>
<evidence type="ECO:0000256" key="1">
    <source>
        <dbReference type="SAM" id="Phobius"/>
    </source>
</evidence>
<sequence length="297" mass="31334">MIRERRFAPFVAVVIGIATFSAMDAAMKSAALQTGVYTALLLRNAGGTLLILPAWLATSRRLPSPTVLRVHLQRSAVTACMAALFFYGLVRIPMAEGIAISFIAPLVALYFAAAMLGETIRPGAILASLLGIAGVIVIAAGRFGAGELDRETALGTAAILVSALFYAVNLVLQRKQALLAGPVEVTLFQNLLTALILLGFAPWLLVWPDAAALRAILAGAVLATLALLFLAWGYARAEAQALMPIEYSGFLWAALFGWLLFGERIDTGTVAGAVLIVAGCALAARSRPEKHLEHVIA</sequence>
<feature type="transmembrane region" description="Helical" evidence="1">
    <location>
        <begin position="153"/>
        <end position="172"/>
    </location>
</feature>
<feature type="transmembrane region" description="Helical" evidence="1">
    <location>
        <begin position="123"/>
        <end position="141"/>
    </location>
</feature>
<accession>A0ABT5WL28</accession>
<feature type="transmembrane region" description="Helical" evidence="1">
    <location>
        <begin position="267"/>
        <end position="284"/>
    </location>
</feature>
<gene>
    <name evidence="3" type="ORF">PYV00_03300</name>
</gene>
<feature type="transmembrane region" description="Helical" evidence="1">
    <location>
        <begin position="184"/>
        <end position="205"/>
    </location>
</feature>
<dbReference type="Pfam" id="PF00892">
    <property type="entry name" value="EamA"/>
    <property type="match status" value="2"/>
</dbReference>
<dbReference type="Gene3D" id="1.10.3730.20">
    <property type="match status" value="1"/>
</dbReference>
<name>A0ABT5WL28_9SPHN</name>
<dbReference type="InterPro" id="IPR037185">
    <property type="entry name" value="EmrE-like"/>
</dbReference>
<feature type="domain" description="EamA" evidence="2">
    <location>
        <begin position="155"/>
        <end position="283"/>
    </location>
</feature>
<organism evidence="3 4">
    <name type="scientific">Novosphingobium album</name>
    <name type="common">ex Liu et al. 2023</name>
    <dbReference type="NCBI Taxonomy" id="3031130"/>
    <lineage>
        <taxon>Bacteria</taxon>
        <taxon>Pseudomonadati</taxon>
        <taxon>Pseudomonadota</taxon>
        <taxon>Alphaproteobacteria</taxon>
        <taxon>Sphingomonadales</taxon>
        <taxon>Sphingomonadaceae</taxon>
        <taxon>Novosphingobium</taxon>
    </lineage>
</organism>
<reference evidence="3 4" key="1">
    <citation type="submission" date="2023-03" db="EMBL/GenBank/DDBJ databases">
        <title>NovoSphingobium album sp. nov. isolated from polycyclic aromatic hydrocarbons- and heavy-metal polluted soil.</title>
        <authorList>
            <person name="Liu Z."/>
            <person name="Wang K."/>
        </authorList>
    </citation>
    <scope>NUCLEOTIDE SEQUENCE [LARGE SCALE GENOMIC DNA]</scope>
    <source>
        <strain evidence="3 4">H3SJ31-1</strain>
    </source>
</reference>
<feature type="domain" description="EamA" evidence="2">
    <location>
        <begin position="12"/>
        <end position="139"/>
    </location>
</feature>
<dbReference type="Proteomes" id="UP001216253">
    <property type="component" value="Unassembled WGS sequence"/>
</dbReference>
<keyword evidence="4" id="KW-1185">Reference proteome</keyword>
<dbReference type="SUPFAM" id="SSF103481">
    <property type="entry name" value="Multidrug resistance efflux transporter EmrE"/>
    <property type="match status" value="2"/>
</dbReference>
<dbReference type="PANTHER" id="PTHR22911:SF103">
    <property type="entry name" value="BLR2811 PROTEIN"/>
    <property type="match status" value="1"/>
</dbReference>
<feature type="transmembrane region" description="Helical" evidence="1">
    <location>
        <begin position="76"/>
        <end position="92"/>
    </location>
</feature>
<dbReference type="InterPro" id="IPR000620">
    <property type="entry name" value="EamA_dom"/>
</dbReference>
<feature type="transmembrane region" description="Helical" evidence="1">
    <location>
        <begin position="7"/>
        <end position="23"/>
    </location>
</feature>